<dbReference type="EMBL" id="CP063458">
    <property type="protein sequence ID" value="QOV88103.1"/>
    <property type="molecule type" value="Genomic_DNA"/>
</dbReference>
<proteinExistence type="inferred from homology"/>
<dbReference type="Proteomes" id="UP000593765">
    <property type="component" value="Chromosome"/>
</dbReference>
<name>A0A7M2WRP6_9BACT</name>
<evidence type="ECO:0000313" key="9">
    <source>
        <dbReference type="EMBL" id="QOV88103.1"/>
    </source>
</evidence>
<evidence type="ECO:0000256" key="5">
    <source>
        <dbReference type="PIRSR" id="PIRSR001430-1"/>
    </source>
</evidence>
<dbReference type="PANTHER" id="PTHR11142:SF0">
    <property type="entry name" value="TRNA PSEUDOURIDINE SYNTHASE-LIKE 1"/>
    <property type="match status" value="1"/>
</dbReference>
<evidence type="ECO:0000313" key="10">
    <source>
        <dbReference type="Proteomes" id="UP000593765"/>
    </source>
</evidence>
<dbReference type="PIRSF" id="PIRSF001430">
    <property type="entry name" value="tRNA_psdUrid_synth"/>
    <property type="match status" value="1"/>
</dbReference>
<accession>A0A7M2WRP6</accession>
<reference evidence="9 10" key="1">
    <citation type="submission" date="2020-10" db="EMBL/GenBank/DDBJ databases">
        <title>Wide distribution of Phycisphaera-like planctomycetes from WD2101 soil group in peatlands and genome analysis of the first cultivated representative.</title>
        <authorList>
            <person name="Dedysh S.N."/>
            <person name="Beletsky A.V."/>
            <person name="Ivanova A."/>
            <person name="Kulichevskaya I.S."/>
            <person name="Suzina N.E."/>
            <person name="Philippov D.A."/>
            <person name="Rakitin A.L."/>
            <person name="Mardanov A.V."/>
            <person name="Ravin N.V."/>
        </authorList>
    </citation>
    <scope>NUCLEOTIDE SEQUENCE [LARGE SCALE GENOMIC DNA]</scope>
    <source>
        <strain evidence="9 10">M1803</strain>
    </source>
</reference>
<keyword evidence="10" id="KW-1185">Reference proteome</keyword>
<dbReference type="NCBIfam" id="TIGR00071">
    <property type="entry name" value="hisT_truA"/>
    <property type="match status" value="1"/>
</dbReference>
<protein>
    <recommendedName>
        <fullName evidence="4">tRNA pseudouridine synthase A</fullName>
        <ecNumber evidence="4">5.4.99.12</ecNumber>
    </recommendedName>
    <alternativeName>
        <fullName evidence="4">tRNA pseudouridine(38-40) synthase</fullName>
    </alternativeName>
    <alternativeName>
        <fullName evidence="4">tRNA pseudouridylate synthase I</fullName>
    </alternativeName>
    <alternativeName>
        <fullName evidence="4">tRNA-uridine isomerase I</fullName>
    </alternativeName>
</protein>
<evidence type="ECO:0000256" key="7">
    <source>
        <dbReference type="RuleBase" id="RU003792"/>
    </source>
</evidence>
<evidence type="ECO:0000256" key="1">
    <source>
        <dbReference type="ARBA" id="ARBA00009375"/>
    </source>
</evidence>
<dbReference type="InterPro" id="IPR020097">
    <property type="entry name" value="PsdUridine_synth_TruA_a/b_dom"/>
</dbReference>
<dbReference type="InterPro" id="IPR020095">
    <property type="entry name" value="PsdUridine_synth_TruA_C"/>
</dbReference>
<feature type="domain" description="Pseudouridine synthase I TruA alpha/beta" evidence="8">
    <location>
        <begin position="180"/>
        <end position="280"/>
    </location>
</feature>
<evidence type="ECO:0000259" key="8">
    <source>
        <dbReference type="Pfam" id="PF01416"/>
    </source>
</evidence>
<comment type="subunit">
    <text evidence="4">Homodimer.</text>
</comment>
<comment type="similarity">
    <text evidence="1 4 7">Belongs to the tRNA pseudouridine synthase TruA family.</text>
</comment>
<evidence type="ECO:0000256" key="4">
    <source>
        <dbReference type="HAMAP-Rule" id="MF_00171"/>
    </source>
</evidence>
<feature type="binding site" evidence="4 6">
    <location>
        <position position="147"/>
    </location>
    <ligand>
        <name>substrate</name>
    </ligand>
</feature>
<gene>
    <name evidence="4 9" type="primary">truA</name>
    <name evidence="9" type="ORF">IPV69_17795</name>
</gene>
<evidence type="ECO:0000256" key="6">
    <source>
        <dbReference type="PIRSR" id="PIRSR001430-2"/>
    </source>
</evidence>
<dbReference type="RefSeq" id="WP_206291071.1">
    <property type="nucleotide sequence ID" value="NZ_CP063458.1"/>
</dbReference>
<feature type="domain" description="Pseudouridine synthase I TruA alpha/beta" evidence="8">
    <location>
        <begin position="60"/>
        <end position="137"/>
    </location>
</feature>
<keyword evidence="3 4" id="KW-0413">Isomerase</keyword>
<dbReference type="GO" id="GO:0160147">
    <property type="term" value="F:tRNA pseudouridine(38-40) synthase activity"/>
    <property type="evidence" value="ECO:0007669"/>
    <property type="project" value="UniProtKB-EC"/>
</dbReference>
<dbReference type="EC" id="5.4.99.12" evidence="4"/>
<dbReference type="AlphaFoldDB" id="A0A7M2WRP6"/>
<dbReference type="CDD" id="cd02570">
    <property type="entry name" value="PseudoU_synth_EcTruA"/>
    <property type="match status" value="1"/>
</dbReference>
<evidence type="ECO:0000256" key="2">
    <source>
        <dbReference type="ARBA" id="ARBA00022694"/>
    </source>
</evidence>
<comment type="function">
    <text evidence="4">Formation of pseudouridine at positions 38, 39 and 40 in the anticodon stem and loop of transfer RNAs.</text>
</comment>
<dbReference type="KEGG" id="hbs:IPV69_17795"/>
<sequence>MSDSPEQPPPAVPVDPLPADVPLQRYKLTIAYRGTNYHGWQTQYPTATYKGPKPPEGEGIPTIQEIVTRTLRTVVRHPLTLSGSSRTDAGVHAKGQVAHFTTDKVQIPILGMRRAVNARLPEDILVRSIEPVPINFDAVKWTLSKRYQYSIWNEEDRPVMFPDLAWHRWQKLDLDAIRYAASQLVGTHDFATFCRPGHGKLDTVRTVLACDVTYRKPRLVIGVEGTGFLWNMVRIIVGTLVEIGLGKYRADDVTKMLEAKDRRAAGGTAPPHGLYLQWIKFGDGPTRRGGDEDE</sequence>
<dbReference type="SUPFAM" id="SSF55120">
    <property type="entry name" value="Pseudouridine synthase"/>
    <property type="match status" value="1"/>
</dbReference>
<dbReference type="PANTHER" id="PTHR11142">
    <property type="entry name" value="PSEUDOURIDYLATE SYNTHASE"/>
    <property type="match status" value="1"/>
</dbReference>
<dbReference type="Pfam" id="PF01416">
    <property type="entry name" value="PseudoU_synth_1"/>
    <property type="match status" value="2"/>
</dbReference>
<evidence type="ECO:0000256" key="3">
    <source>
        <dbReference type="ARBA" id="ARBA00023235"/>
    </source>
</evidence>
<comment type="caution">
    <text evidence="4">Lacks conserved residue(s) required for the propagation of feature annotation.</text>
</comment>
<feature type="active site" description="Nucleophile" evidence="4 5">
    <location>
        <position position="88"/>
    </location>
</feature>
<comment type="catalytic activity">
    <reaction evidence="4 7">
        <text>uridine(38/39/40) in tRNA = pseudouridine(38/39/40) in tRNA</text>
        <dbReference type="Rhea" id="RHEA:22376"/>
        <dbReference type="Rhea" id="RHEA-COMP:10085"/>
        <dbReference type="Rhea" id="RHEA-COMP:10087"/>
        <dbReference type="ChEBI" id="CHEBI:65314"/>
        <dbReference type="ChEBI" id="CHEBI:65315"/>
        <dbReference type="EC" id="5.4.99.12"/>
    </reaction>
</comment>
<keyword evidence="2 4" id="KW-0819">tRNA processing</keyword>
<dbReference type="InterPro" id="IPR020094">
    <property type="entry name" value="TruA/RsuA/RluB/E/F_N"/>
</dbReference>
<dbReference type="HAMAP" id="MF_00171">
    <property type="entry name" value="TruA"/>
    <property type="match status" value="1"/>
</dbReference>
<dbReference type="GO" id="GO:0003723">
    <property type="term" value="F:RNA binding"/>
    <property type="evidence" value="ECO:0007669"/>
    <property type="project" value="InterPro"/>
</dbReference>
<dbReference type="InterPro" id="IPR001406">
    <property type="entry name" value="PsdUridine_synth_TruA"/>
</dbReference>
<dbReference type="Gene3D" id="3.30.70.660">
    <property type="entry name" value="Pseudouridine synthase I, catalytic domain, C-terminal subdomain"/>
    <property type="match status" value="1"/>
</dbReference>
<dbReference type="InterPro" id="IPR020103">
    <property type="entry name" value="PsdUridine_synth_cat_dom_sf"/>
</dbReference>
<dbReference type="GO" id="GO:0031119">
    <property type="term" value="P:tRNA pseudouridine synthesis"/>
    <property type="evidence" value="ECO:0007669"/>
    <property type="project" value="UniProtKB-UniRule"/>
</dbReference>
<dbReference type="Gene3D" id="3.30.70.580">
    <property type="entry name" value="Pseudouridine synthase I, catalytic domain, N-terminal subdomain"/>
    <property type="match status" value="1"/>
</dbReference>
<organism evidence="9 10">
    <name type="scientific">Humisphaera borealis</name>
    <dbReference type="NCBI Taxonomy" id="2807512"/>
    <lineage>
        <taxon>Bacteria</taxon>
        <taxon>Pseudomonadati</taxon>
        <taxon>Planctomycetota</taxon>
        <taxon>Phycisphaerae</taxon>
        <taxon>Tepidisphaerales</taxon>
        <taxon>Tepidisphaeraceae</taxon>
        <taxon>Humisphaera</taxon>
    </lineage>
</organism>